<evidence type="ECO:0000313" key="3">
    <source>
        <dbReference type="Proteomes" id="UP000053557"/>
    </source>
</evidence>
<protein>
    <recommendedName>
        <fullName evidence="4">Stage II sporulation protein M</fullName>
    </recommendedName>
</protein>
<evidence type="ECO:0000313" key="2">
    <source>
        <dbReference type="EMBL" id="KUO95886.1"/>
    </source>
</evidence>
<feature type="transmembrane region" description="Helical" evidence="1">
    <location>
        <begin position="168"/>
        <end position="192"/>
    </location>
</feature>
<gene>
    <name evidence="2" type="ORF">ATW55_09145</name>
</gene>
<keyword evidence="1" id="KW-0812">Transmembrane</keyword>
<sequence>MSFQQRRAGFRPRMTLQPVMQRALRVTLFFTVLEAVGIILGAILSFFYPNVGQSMVWLTPHHTSYRSLVLRDALFSESLILLLWAAGQNVLAPFLVSLLLFLRGISLGLALALTVSMYGGRGVRMDLLDVLPWNILSSGAYVLAGTAAYLLSRYVFSAKAGRMQMRIFLLYCMVDLFAGAVVLSAALLQVVLDLRTG</sequence>
<feature type="transmembrane region" description="Helical" evidence="1">
    <location>
        <begin position="94"/>
        <end position="115"/>
    </location>
</feature>
<evidence type="ECO:0008006" key="4">
    <source>
        <dbReference type="Google" id="ProtNLM"/>
    </source>
</evidence>
<dbReference type="Proteomes" id="UP000053557">
    <property type="component" value="Unassembled WGS sequence"/>
</dbReference>
<keyword evidence="3" id="KW-1185">Reference proteome</keyword>
<comment type="caution">
    <text evidence="2">The sequence shown here is derived from an EMBL/GenBank/DDBJ whole genome shotgun (WGS) entry which is preliminary data.</text>
</comment>
<dbReference type="EMBL" id="LPVJ01000031">
    <property type="protein sequence ID" value="KUO95886.1"/>
    <property type="molecule type" value="Genomic_DNA"/>
</dbReference>
<proteinExistence type="predicted"/>
<dbReference type="OrthoDB" id="9941422at2"/>
<organism evidence="2 3">
    <name type="scientific">Ferroacidibacillus organovorans</name>
    <dbReference type="NCBI Taxonomy" id="1765683"/>
    <lineage>
        <taxon>Bacteria</taxon>
        <taxon>Bacillati</taxon>
        <taxon>Bacillota</taxon>
        <taxon>Bacilli</taxon>
        <taxon>Bacillales</taxon>
        <taxon>Alicyclobacillaceae</taxon>
        <taxon>Ferroacidibacillus</taxon>
    </lineage>
</organism>
<feature type="transmembrane region" description="Helical" evidence="1">
    <location>
        <begin position="23"/>
        <end position="48"/>
    </location>
</feature>
<keyword evidence="1" id="KW-0472">Membrane</keyword>
<dbReference type="RefSeq" id="WP_067715622.1">
    <property type="nucleotide sequence ID" value="NZ_LPVJ01000031.1"/>
</dbReference>
<keyword evidence="1" id="KW-1133">Transmembrane helix</keyword>
<accession>A0A124IW05</accession>
<feature type="transmembrane region" description="Helical" evidence="1">
    <location>
        <begin position="135"/>
        <end position="156"/>
    </location>
</feature>
<name>A0A124IW05_9BACL</name>
<dbReference type="AlphaFoldDB" id="A0A124IW05"/>
<evidence type="ECO:0000256" key="1">
    <source>
        <dbReference type="SAM" id="Phobius"/>
    </source>
</evidence>
<reference evidence="2 3" key="1">
    <citation type="submission" date="2015-12" db="EMBL/GenBank/DDBJ databases">
        <title>Draft genome sequence of Acidibacillus ferrooxidans ITV001, isolated from a chalcopyrite acid mine drainage site in Brazil.</title>
        <authorList>
            <person name="Dall'Agnol H."/>
            <person name="Nancucheo I."/>
            <person name="Johnson B."/>
            <person name="Oliveira R."/>
            <person name="Leite L."/>
            <person name="Pylro V."/>
            <person name="Nunes G.L."/>
            <person name="Tzotzos G."/>
            <person name="Fernandes G.R."/>
            <person name="Dutra J."/>
            <person name="Orellana S.C."/>
            <person name="Oliveira G."/>
        </authorList>
    </citation>
    <scope>NUCLEOTIDE SEQUENCE [LARGE SCALE GENOMIC DNA]</scope>
    <source>
        <strain evidence="3">ITV01</strain>
    </source>
</reference>